<gene>
    <name evidence="1" type="ORF">QLH52_18110</name>
</gene>
<dbReference type="EMBL" id="JAXARY010000018">
    <property type="protein sequence ID" value="MDX8129219.1"/>
    <property type="molecule type" value="Genomic_DNA"/>
</dbReference>
<evidence type="ECO:0008006" key="3">
    <source>
        <dbReference type="Google" id="ProtNLM"/>
    </source>
</evidence>
<protein>
    <recommendedName>
        <fullName evidence="3">Secreted protein</fullName>
    </recommendedName>
</protein>
<keyword evidence="2" id="KW-1185">Reference proteome</keyword>
<dbReference type="RefSeq" id="WP_133120648.1">
    <property type="nucleotide sequence ID" value="NZ_JAXARY010000018.1"/>
</dbReference>
<name>A0ABU4UIS7_9GAMM</name>
<dbReference type="Proteomes" id="UP001284537">
    <property type="component" value="Unassembled WGS sequence"/>
</dbReference>
<reference evidence="1 2" key="1">
    <citation type="submission" date="2023-11" db="EMBL/GenBank/DDBJ databases">
        <authorList>
            <person name="Ouyang M.-Y."/>
        </authorList>
    </citation>
    <scope>NUCLEOTIDE SEQUENCE [LARGE SCALE GENOMIC DNA]</scope>
    <source>
        <strain evidence="1 2">OY6</strain>
    </source>
</reference>
<organism evidence="1 2">
    <name type="scientific">Methylomonas defluvii</name>
    <dbReference type="NCBI Taxonomy" id="3045149"/>
    <lineage>
        <taxon>Bacteria</taxon>
        <taxon>Pseudomonadati</taxon>
        <taxon>Pseudomonadota</taxon>
        <taxon>Gammaproteobacteria</taxon>
        <taxon>Methylococcales</taxon>
        <taxon>Methylococcaceae</taxon>
        <taxon>Methylomonas</taxon>
    </lineage>
</organism>
<comment type="caution">
    <text evidence="1">The sequence shown here is derived from an EMBL/GenBank/DDBJ whole genome shotgun (WGS) entry which is preliminary data.</text>
</comment>
<proteinExistence type="predicted"/>
<sequence length="320" mass="33947">MTHCLIPLSSSLKTHQGQACSLIFMPLKLFKEKITMQKSIFRCLTTSSLILASSQSLAAITPPTLPTVIGFSALGTATAGKPDLPANPATGGCPGPSAIYGTCYQEDGFLVGVVYEGGGEHIHSATVSGNKRAQYHADSTGIYIRAKDSSAFSLDSMDFFAPINAGNPIYGDNPTYTAYDDGNGGQYLVPEPVSSSPDDTAFLGDNEYWEILGFNNAANPGLAGATSDGTNYSTRVAYQTVANGFQGNLLLNEDFRNINAFWIHYHGFPRVPDIGISFGMQLDNVNISTAVPIPSAAWLLITGLAGIWTAAGKLRDRSEA</sequence>
<accession>A0ABU4UIS7</accession>
<evidence type="ECO:0000313" key="2">
    <source>
        <dbReference type="Proteomes" id="UP001284537"/>
    </source>
</evidence>
<evidence type="ECO:0000313" key="1">
    <source>
        <dbReference type="EMBL" id="MDX8129219.1"/>
    </source>
</evidence>